<accession>G6EK41</accession>
<dbReference type="PATRIC" id="fig|1088721.3.peg.4629"/>
<keyword evidence="2" id="KW-1185">Reference proteome</keyword>
<dbReference type="SUPFAM" id="SSF47413">
    <property type="entry name" value="lambda repressor-like DNA-binding domains"/>
    <property type="match status" value="1"/>
</dbReference>
<protein>
    <submittedName>
        <fullName evidence="1">Uncharacterized protein</fullName>
    </submittedName>
</protein>
<gene>
    <name evidence="1" type="ORF">NSU_4712</name>
</gene>
<dbReference type="eggNOG" id="ENOG5032CYS">
    <property type="taxonomic scope" value="Bacteria"/>
</dbReference>
<dbReference type="InterPro" id="IPR001387">
    <property type="entry name" value="Cro/C1-type_HTH"/>
</dbReference>
<reference evidence="1 2" key="1">
    <citation type="journal article" date="2012" name="J. Bacteriol.">
        <title>Genome sequence of benzo(a)pyrene-degrading bacterium Novosphingobium pentaromativorans US6-1.</title>
        <authorList>
            <person name="Luo Y.R."/>
            <person name="Kang S.G."/>
            <person name="Kim S.J."/>
            <person name="Kim M.R."/>
            <person name="Li N."/>
            <person name="Lee J.H."/>
            <person name="Kwon K.K."/>
        </authorList>
    </citation>
    <scope>NUCLEOTIDE SEQUENCE [LARGE SCALE GENOMIC DNA]</scope>
    <source>
        <strain evidence="1 2">US6-1</strain>
    </source>
</reference>
<dbReference type="Proteomes" id="UP000004030">
    <property type="component" value="Unassembled WGS sequence"/>
</dbReference>
<dbReference type="GO" id="GO:0003677">
    <property type="term" value="F:DNA binding"/>
    <property type="evidence" value="ECO:0007669"/>
    <property type="project" value="InterPro"/>
</dbReference>
<evidence type="ECO:0000313" key="2">
    <source>
        <dbReference type="Proteomes" id="UP000004030"/>
    </source>
</evidence>
<proteinExistence type="predicted"/>
<sequence length="144" mass="16324">MAEMKDTQRKLAVRTGISKSRLGALLHGDPGKRSTMTLPEFERILHALDMNLVHAYVCLKAFKDLDAYHRRCYSGVVFMLCDICVGAPQKMIPVLEALGGIDGTEVRHSWSPAFQNSFIKKVAEEIEAIHERRDRLSKLDDFHL</sequence>
<dbReference type="InterPro" id="IPR010982">
    <property type="entry name" value="Lambda_DNA-bd_dom_sf"/>
</dbReference>
<comment type="caution">
    <text evidence="1">The sequence shown here is derived from an EMBL/GenBank/DDBJ whole genome shotgun (WGS) entry which is preliminary data.</text>
</comment>
<evidence type="ECO:0000313" key="1">
    <source>
        <dbReference type="EMBL" id="EHJ58318.1"/>
    </source>
</evidence>
<dbReference type="CDD" id="cd00093">
    <property type="entry name" value="HTH_XRE"/>
    <property type="match status" value="1"/>
</dbReference>
<name>G6EK41_9SPHN</name>
<dbReference type="AlphaFoldDB" id="G6EK41"/>
<organism evidence="1 2">
    <name type="scientific">Novosphingobium pentaromativorans US6-1</name>
    <dbReference type="NCBI Taxonomy" id="1088721"/>
    <lineage>
        <taxon>Bacteria</taxon>
        <taxon>Pseudomonadati</taxon>
        <taxon>Pseudomonadota</taxon>
        <taxon>Alphaproteobacteria</taxon>
        <taxon>Sphingomonadales</taxon>
        <taxon>Sphingomonadaceae</taxon>
        <taxon>Novosphingobium</taxon>
    </lineage>
</organism>
<dbReference type="EMBL" id="AGFM01000087">
    <property type="protein sequence ID" value="EHJ58318.1"/>
    <property type="molecule type" value="Genomic_DNA"/>
</dbReference>